<dbReference type="AlphaFoldDB" id="A0A5B1LL14"/>
<evidence type="ECO:0000256" key="1">
    <source>
        <dbReference type="SAM" id="Phobius"/>
    </source>
</evidence>
<keyword evidence="3" id="KW-1185">Reference proteome</keyword>
<proteinExistence type="predicted"/>
<protein>
    <submittedName>
        <fullName evidence="2">Uncharacterized protein</fullName>
    </submittedName>
</protein>
<feature type="transmembrane region" description="Helical" evidence="1">
    <location>
        <begin position="7"/>
        <end position="40"/>
    </location>
</feature>
<dbReference type="Proteomes" id="UP000325003">
    <property type="component" value="Unassembled WGS sequence"/>
</dbReference>
<sequence length="172" mass="18147">MGCLAILLAVAALVATYGTGLFVFAIVTAVVTVWTVGIFSNYRDDPEGAPNYVAIVSMGSFGAAIVLLIAGVVVRSSGGVEKIDWDEAKDHVGDTKMVCGPVVSVREDGGDTFINIGLDYPDPGRFTIVVWNQTGLMSQGSGTACIEGEIKTYRGSSQITTTDWEDVKTQSD</sequence>
<organism evidence="2 3">
    <name type="scientific">Nocardioides humilatus</name>
    <dbReference type="NCBI Taxonomy" id="2607660"/>
    <lineage>
        <taxon>Bacteria</taxon>
        <taxon>Bacillati</taxon>
        <taxon>Actinomycetota</taxon>
        <taxon>Actinomycetes</taxon>
        <taxon>Propionibacteriales</taxon>
        <taxon>Nocardioidaceae</taxon>
        <taxon>Nocardioides</taxon>
    </lineage>
</organism>
<reference evidence="2 3" key="1">
    <citation type="submission" date="2019-09" db="EMBL/GenBank/DDBJ databases">
        <title>Nocardioides panacisoli sp. nov., isolated from the soil of a ginseng field.</title>
        <authorList>
            <person name="Cho C."/>
        </authorList>
    </citation>
    <scope>NUCLEOTIDE SEQUENCE [LARGE SCALE GENOMIC DNA]</scope>
    <source>
        <strain evidence="2 3">BN130099</strain>
    </source>
</reference>
<name>A0A5B1LL14_9ACTN</name>
<evidence type="ECO:0000313" key="3">
    <source>
        <dbReference type="Proteomes" id="UP000325003"/>
    </source>
</evidence>
<keyword evidence="1" id="KW-0472">Membrane</keyword>
<comment type="caution">
    <text evidence="2">The sequence shown here is derived from an EMBL/GenBank/DDBJ whole genome shotgun (WGS) entry which is preliminary data.</text>
</comment>
<keyword evidence="1" id="KW-1133">Transmembrane helix</keyword>
<gene>
    <name evidence="2" type="ORF">F0U44_02825</name>
</gene>
<dbReference type="RefSeq" id="WP_149726723.1">
    <property type="nucleotide sequence ID" value="NZ_VUJV01000001.1"/>
</dbReference>
<feature type="transmembrane region" description="Helical" evidence="1">
    <location>
        <begin position="52"/>
        <end position="74"/>
    </location>
</feature>
<keyword evidence="1" id="KW-0812">Transmembrane</keyword>
<reference evidence="2 3" key="2">
    <citation type="submission" date="2019-09" db="EMBL/GenBank/DDBJ databases">
        <authorList>
            <person name="Jin C."/>
        </authorList>
    </citation>
    <scope>NUCLEOTIDE SEQUENCE [LARGE SCALE GENOMIC DNA]</scope>
    <source>
        <strain evidence="2 3">BN130099</strain>
    </source>
</reference>
<accession>A0A5B1LL14</accession>
<evidence type="ECO:0000313" key="2">
    <source>
        <dbReference type="EMBL" id="KAA1421263.1"/>
    </source>
</evidence>
<dbReference type="EMBL" id="VUJV01000001">
    <property type="protein sequence ID" value="KAA1421263.1"/>
    <property type="molecule type" value="Genomic_DNA"/>
</dbReference>